<name>A0A9X1N879_9ACTN</name>
<dbReference type="AlphaFoldDB" id="A0A9X1N879"/>
<evidence type="ECO:0000313" key="1">
    <source>
        <dbReference type="EMBL" id="MCD5310177.1"/>
    </source>
</evidence>
<reference evidence="1" key="1">
    <citation type="submission" date="2021-11" db="EMBL/GenBank/DDBJ databases">
        <title>Streptomyces corallinus and Kineosporia corallina sp. nov., two new coral-derived marine actinobacteria.</title>
        <authorList>
            <person name="Buangrab K."/>
            <person name="Sutthacheep M."/>
            <person name="Yeemin T."/>
            <person name="Harunari E."/>
            <person name="Igarashi Y."/>
            <person name="Sripreechasak P."/>
            <person name="Kanchanasin P."/>
            <person name="Tanasupawat S."/>
            <person name="Phongsopitanun W."/>
        </authorList>
    </citation>
    <scope>NUCLEOTIDE SEQUENCE</scope>
    <source>
        <strain evidence="1">JCM 31032</strain>
    </source>
</reference>
<dbReference type="EMBL" id="JAJOMB010000002">
    <property type="protein sequence ID" value="MCD5310177.1"/>
    <property type="molecule type" value="Genomic_DNA"/>
</dbReference>
<protein>
    <recommendedName>
        <fullName evidence="3">DUF2505 domain-containing protein</fullName>
    </recommendedName>
</protein>
<comment type="caution">
    <text evidence="1">The sequence shown here is derived from an EMBL/GenBank/DDBJ whole genome shotgun (WGS) entry which is preliminary data.</text>
</comment>
<gene>
    <name evidence="1" type="ORF">LR394_04665</name>
</gene>
<proteinExistence type="predicted"/>
<organism evidence="1 2">
    <name type="scientific">Kineosporia babensis</name>
    <dbReference type="NCBI Taxonomy" id="499548"/>
    <lineage>
        <taxon>Bacteria</taxon>
        <taxon>Bacillati</taxon>
        <taxon>Actinomycetota</taxon>
        <taxon>Actinomycetes</taxon>
        <taxon>Kineosporiales</taxon>
        <taxon>Kineosporiaceae</taxon>
        <taxon>Kineosporia</taxon>
    </lineage>
</organism>
<accession>A0A9X1N879</accession>
<dbReference type="RefSeq" id="WP_231439104.1">
    <property type="nucleotide sequence ID" value="NZ_JAJOMB010000002.1"/>
</dbReference>
<dbReference type="Proteomes" id="UP001138997">
    <property type="component" value="Unassembled WGS sequence"/>
</dbReference>
<evidence type="ECO:0000313" key="2">
    <source>
        <dbReference type="Proteomes" id="UP001138997"/>
    </source>
</evidence>
<sequence length="170" mass="19592">MSAQFELGWVYGVSPVVMFRTMTRLEHITEKARHLGYEDFRVLELRERAGVFRKVTERQASEIMPARRFFGGKSMMTEAHFWEQPAWNGGRVGAYKVELHSAPQVEIVGQVALEPTGTVGTRLRCAVQLETHGRFGRKGGPEVAESLRVRMEEEHLFRLQWLERQVPYGM</sequence>
<keyword evidence="2" id="KW-1185">Reference proteome</keyword>
<evidence type="ECO:0008006" key="3">
    <source>
        <dbReference type="Google" id="ProtNLM"/>
    </source>
</evidence>